<comment type="cofactor">
    <cofactor evidence="5">
        <name>[2Fe-2S] cluster</name>
        <dbReference type="ChEBI" id="CHEBI:190135"/>
    </cofactor>
</comment>
<dbReference type="GO" id="GO:0051537">
    <property type="term" value="F:2 iron, 2 sulfur cluster binding"/>
    <property type="evidence" value="ECO:0007669"/>
    <property type="project" value="UniProtKB-KW"/>
</dbReference>
<feature type="domain" description="Rieske" evidence="7">
    <location>
        <begin position="4"/>
        <end position="106"/>
    </location>
</feature>
<keyword evidence="1" id="KW-0001">2Fe-2S</keyword>
<keyword evidence="3" id="KW-0408">Iron</keyword>
<organism evidence="8 9">
    <name type="scientific">Anaerobium acetethylicum</name>
    <dbReference type="NCBI Taxonomy" id="1619234"/>
    <lineage>
        <taxon>Bacteria</taxon>
        <taxon>Bacillati</taxon>
        <taxon>Bacillota</taxon>
        <taxon>Clostridia</taxon>
        <taxon>Lachnospirales</taxon>
        <taxon>Lachnospiraceae</taxon>
        <taxon>Anaerobium</taxon>
    </lineage>
</organism>
<dbReference type="RefSeq" id="WP_169823552.1">
    <property type="nucleotide sequence ID" value="NZ_FMKA01000001.1"/>
</dbReference>
<dbReference type="GO" id="GO:0046872">
    <property type="term" value="F:metal ion binding"/>
    <property type="evidence" value="ECO:0007669"/>
    <property type="project" value="UniProtKB-KW"/>
</dbReference>
<dbReference type="InterPro" id="IPR036922">
    <property type="entry name" value="Rieske_2Fe-2S_sf"/>
</dbReference>
<dbReference type="STRING" id="1619234.SAMN05421730_1001180"/>
<keyword evidence="2" id="KW-0479">Metal-binding</keyword>
<dbReference type="Proteomes" id="UP000199315">
    <property type="component" value="Unassembled WGS sequence"/>
</dbReference>
<dbReference type="SUPFAM" id="SSF50022">
    <property type="entry name" value="ISP domain"/>
    <property type="match status" value="1"/>
</dbReference>
<dbReference type="EMBL" id="FMKA01000001">
    <property type="protein sequence ID" value="SCP94946.1"/>
    <property type="molecule type" value="Genomic_DNA"/>
</dbReference>
<dbReference type="PANTHER" id="PTHR21496">
    <property type="entry name" value="FERREDOXIN-RELATED"/>
    <property type="match status" value="1"/>
</dbReference>
<proteinExistence type="inferred from homology"/>
<evidence type="ECO:0000256" key="3">
    <source>
        <dbReference type="ARBA" id="ARBA00023004"/>
    </source>
</evidence>
<keyword evidence="8" id="KW-0223">Dioxygenase</keyword>
<comment type="similarity">
    <text evidence="6">Belongs to the bacterial ring-hydroxylating dioxygenase ferredoxin component family.</text>
</comment>
<dbReference type="Gene3D" id="2.102.10.10">
    <property type="entry name" value="Rieske [2Fe-2S] iron-sulphur domain"/>
    <property type="match status" value="1"/>
</dbReference>
<dbReference type="PANTHER" id="PTHR21496:SF0">
    <property type="entry name" value="RIESKE DOMAIN-CONTAINING PROTEIN"/>
    <property type="match status" value="1"/>
</dbReference>
<dbReference type="Pfam" id="PF00355">
    <property type="entry name" value="Rieske"/>
    <property type="match status" value="1"/>
</dbReference>
<accession>A0A1D3TNM6</accession>
<keyword evidence="8" id="KW-0560">Oxidoreductase</keyword>
<evidence type="ECO:0000313" key="9">
    <source>
        <dbReference type="Proteomes" id="UP000199315"/>
    </source>
</evidence>
<evidence type="ECO:0000256" key="1">
    <source>
        <dbReference type="ARBA" id="ARBA00022714"/>
    </source>
</evidence>
<dbReference type="InterPro" id="IPR017941">
    <property type="entry name" value="Rieske_2Fe-2S"/>
</dbReference>
<evidence type="ECO:0000256" key="5">
    <source>
        <dbReference type="ARBA" id="ARBA00034078"/>
    </source>
</evidence>
<evidence type="ECO:0000256" key="4">
    <source>
        <dbReference type="ARBA" id="ARBA00023014"/>
    </source>
</evidence>
<gene>
    <name evidence="8" type="ORF">SAMN05421730_1001180</name>
</gene>
<sequence length="109" mass="11887">MEYVKAARTADFSAVSKIRITLKGNDILLAKFEGDYYAIANKCPHMGGSLYDGRLEGSNIVCPRHGSVFDIKTGKTVGKGKLLFVKFSAHSVMSYPVKTEGEDILIGIE</sequence>
<keyword evidence="9" id="KW-1185">Reference proteome</keyword>
<dbReference type="GO" id="GO:0016705">
    <property type="term" value="F:oxidoreductase activity, acting on paired donors, with incorporation or reduction of molecular oxygen"/>
    <property type="evidence" value="ECO:0007669"/>
    <property type="project" value="UniProtKB-ARBA"/>
</dbReference>
<dbReference type="AlphaFoldDB" id="A0A1D3TNM6"/>
<evidence type="ECO:0000256" key="2">
    <source>
        <dbReference type="ARBA" id="ARBA00022723"/>
    </source>
</evidence>
<evidence type="ECO:0000256" key="6">
    <source>
        <dbReference type="ARBA" id="ARBA00038001"/>
    </source>
</evidence>
<dbReference type="PROSITE" id="PS51296">
    <property type="entry name" value="RIESKE"/>
    <property type="match status" value="1"/>
</dbReference>
<name>A0A1D3TNM6_9FIRM</name>
<keyword evidence="4" id="KW-0411">Iron-sulfur</keyword>
<protein>
    <submittedName>
        <fullName evidence="8">Ferredoxin subunit of nitrite reductase or a ring-hydroxylating dioxygenase</fullName>
    </submittedName>
</protein>
<evidence type="ECO:0000259" key="7">
    <source>
        <dbReference type="PROSITE" id="PS51296"/>
    </source>
</evidence>
<reference evidence="8 9" key="1">
    <citation type="submission" date="2016-09" db="EMBL/GenBank/DDBJ databases">
        <authorList>
            <person name="Capua I."/>
            <person name="De Benedictis P."/>
            <person name="Joannis T."/>
            <person name="Lombin L.H."/>
            <person name="Cattoli G."/>
        </authorList>
    </citation>
    <scope>NUCLEOTIDE SEQUENCE [LARGE SCALE GENOMIC DNA]</scope>
    <source>
        <strain evidence="8 9">GluBS11</strain>
    </source>
</reference>
<dbReference type="GO" id="GO:0004497">
    <property type="term" value="F:monooxygenase activity"/>
    <property type="evidence" value="ECO:0007669"/>
    <property type="project" value="UniProtKB-ARBA"/>
</dbReference>
<evidence type="ECO:0000313" key="8">
    <source>
        <dbReference type="EMBL" id="SCP94946.1"/>
    </source>
</evidence>
<dbReference type="GO" id="GO:0051213">
    <property type="term" value="F:dioxygenase activity"/>
    <property type="evidence" value="ECO:0007669"/>
    <property type="project" value="UniProtKB-KW"/>
</dbReference>